<feature type="domain" description="NusG-like N-terminal" evidence="8">
    <location>
        <begin position="25"/>
        <end position="135"/>
    </location>
</feature>
<comment type="similarity">
    <text evidence="5 7">Belongs to the NusG family.</text>
</comment>
<dbReference type="SUPFAM" id="SSF50104">
    <property type="entry name" value="Translation proteins SH3-like domain"/>
    <property type="match status" value="1"/>
</dbReference>
<dbReference type="CDD" id="cd06091">
    <property type="entry name" value="KOW_NusG"/>
    <property type="match status" value="1"/>
</dbReference>
<dbReference type="InterPro" id="IPR001062">
    <property type="entry name" value="Transcrpt_antiterm_NusG"/>
</dbReference>
<dbReference type="PROSITE" id="PS01014">
    <property type="entry name" value="NUSG"/>
    <property type="match status" value="1"/>
</dbReference>
<protein>
    <recommendedName>
        <fullName evidence="5 6">Transcription termination/antitermination protein NusG</fullName>
    </recommendedName>
</protein>
<dbReference type="InterPro" id="IPR005824">
    <property type="entry name" value="KOW"/>
</dbReference>
<evidence type="ECO:0000256" key="4">
    <source>
        <dbReference type="ARBA" id="ARBA00023163"/>
    </source>
</evidence>
<evidence type="ECO:0000256" key="5">
    <source>
        <dbReference type="HAMAP-Rule" id="MF_00948"/>
    </source>
</evidence>
<dbReference type="CDD" id="cd09891">
    <property type="entry name" value="NGN_Bact_1"/>
    <property type="match status" value="1"/>
</dbReference>
<keyword evidence="4 5" id="KW-0804">Transcription</keyword>
<evidence type="ECO:0000256" key="6">
    <source>
        <dbReference type="NCBIfam" id="TIGR00922"/>
    </source>
</evidence>
<evidence type="ECO:0000259" key="8">
    <source>
        <dbReference type="SMART" id="SM00738"/>
    </source>
</evidence>
<evidence type="ECO:0000313" key="10">
    <source>
        <dbReference type="EMBL" id="PQJ12157.1"/>
    </source>
</evidence>
<evidence type="ECO:0000256" key="3">
    <source>
        <dbReference type="ARBA" id="ARBA00023015"/>
    </source>
</evidence>
<dbReference type="InterPro" id="IPR015869">
    <property type="entry name" value="Transcrpt_antiterm_NusG_bac_CS"/>
</dbReference>
<dbReference type="GO" id="GO:0032784">
    <property type="term" value="P:regulation of DNA-templated transcription elongation"/>
    <property type="evidence" value="ECO:0007669"/>
    <property type="project" value="InterPro"/>
</dbReference>
<dbReference type="Gene3D" id="2.30.30.30">
    <property type="match status" value="1"/>
</dbReference>
<evidence type="ECO:0000259" key="9">
    <source>
        <dbReference type="SMART" id="SM00739"/>
    </source>
</evidence>
<comment type="caution">
    <text evidence="10">The sequence shown here is derived from an EMBL/GenBank/DDBJ whole genome shotgun (WGS) entry which is preliminary data.</text>
</comment>
<dbReference type="NCBIfam" id="TIGR00922">
    <property type="entry name" value="nusG"/>
    <property type="match status" value="1"/>
</dbReference>
<keyword evidence="11" id="KW-1185">Reference proteome</keyword>
<comment type="function">
    <text evidence="5 7">Participates in transcription elongation, termination and antitermination.</text>
</comment>
<dbReference type="OrthoDB" id="9809075at2"/>
<organism evidence="10 11">
    <name type="scientific">Flavipsychrobacter stenotrophus</name>
    <dbReference type="NCBI Taxonomy" id="2077091"/>
    <lineage>
        <taxon>Bacteria</taxon>
        <taxon>Pseudomonadati</taxon>
        <taxon>Bacteroidota</taxon>
        <taxon>Chitinophagia</taxon>
        <taxon>Chitinophagales</taxon>
        <taxon>Chitinophagaceae</taxon>
        <taxon>Flavipsychrobacter</taxon>
    </lineage>
</organism>
<dbReference type="InterPro" id="IPR006645">
    <property type="entry name" value="NGN-like_dom"/>
</dbReference>
<dbReference type="Proteomes" id="UP000239872">
    <property type="component" value="Unassembled WGS sequence"/>
</dbReference>
<dbReference type="SUPFAM" id="SSF82679">
    <property type="entry name" value="N-utilization substance G protein NusG, N-terminal domain"/>
    <property type="match status" value="1"/>
</dbReference>
<dbReference type="GO" id="GO:0005829">
    <property type="term" value="C:cytosol"/>
    <property type="evidence" value="ECO:0007669"/>
    <property type="project" value="UniProtKB-ARBA"/>
</dbReference>
<accession>A0A2S7SZW3</accession>
<keyword evidence="3 5" id="KW-0805">Transcription regulation</keyword>
<proteinExistence type="inferred from homology"/>
<evidence type="ECO:0000256" key="1">
    <source>
        <dbReference type="ARBA" id="ARBA00022472"/>
    </source>
</evidence>
<dbReference type="PANTHER" id="PTHR30265">
    <property type="entry name" value="RHO-INTERACTING TRANSCRIPTION TERMINATION FACTOR NUSG"/>
    <property type="match status" value="1"/>
</dbReference>
<reference evidence="10 11" key="1">
    <citation type="submission" date="2018-01" db="EMBL/GenBank/DDBJ databases">
        <title>A novel member of the phylum Bacteroidetes isolated from glacier ice.</title>
        <authorList>
            <person name="Liu Q."/>
            <person name="Xin Y.-H."/>
        </authorList>
    </citation>
    <scope>NUCLEOTIDE SEQUENCE [LARGE SCALE GENOMIC DNA]</scope>
    <source>
        <strain evidence="10 11">RB1R16</strain>
    </source>
</reference>
<dbReference type="InterPro" id="IPR008991">
    <property type="entry name" value="Translation_prot_SH3-like_sf"/>
</dbReference>
<keyword evidence="2 5" id="KW-0889">Transcription antitermination</keyword>
<dbReference type="EMBL" id="PPSL01000002">
    <property type="protein sequence ID" value="PQJ12157.1"/>
    <property type="molecule type" value="Genomic_DNA"/>
</dbReference>
<dbReference type="Gene3D" id="3.30.70.940">
    <property type="entry name" value="NusG, N-terminal domain"/>
    <property type="match status" value="1"/>
</dbReference>
<dbReference type="Pfam" id="PF02357">
    <property type="entry name" value="NusG"/>
    <property type="match status" value="1"/>
</dbReference>
<dbReference type="FunFam" id="2.30.30.30:FF:000002">
    <property type="entry name" value="Transcription termination/antitermination factor NusG"/>
    <property type="match status" value="1"/>
</dbReference>
<evidence type="ECO:0000256" key="7">
    <source>
        <dbReference type="RuleBase" id="RU000538"/>
    </source>
</evidence>
<dbReference type="PRINTS" id="PR00338">
    <property type="entry name" value="NUSGTNSCPFCT"/>
</dbReference>
<feature type="domain" description="KOW" evidence="9">
    <location>
        <begin position="148"/>
        <end position="175"/>
    </location>
</feature>
<dbReference type="InterPro" id="IPR036735">
    <property type="entry name" value="NGN_dom_sf"/>
</dbReference>
<sequence length="203" mass="22891">MDEVIENQNSLPVPEETAPVAPPQDTKWYVIRVVSGKERKIKELIDREVKIYNWSKSVVQVLCPVEKVFKVVAGKKVLREKTLYPGYILLEAVDGKLTDDIAHAIKNVSNVIHFLGKENPTALRKSEVNKMFGKMDEVSEQGISYADPYIMGETVKIVDGPFNDFNGTVEEVNDEKKKLKVVVKIFGRATPVELNYSQVEKIA</sequence>
<dbReference type="SMART" id="SM00739">
    <property type="entry name" value="KOW"/>
    <property type="match status" value="1"/>
</dbReference>
<dbReference type="GO" id="GO:0006354">
    <property type="term" value="P:DNA-templated transcription elongation"/>
    <property type="evidence" value="ECO:0007669"/>
    <property type="project" value="UniProtKB-UniRule"/>
</dbReference>
<name>A0A2S7SZW3_9BACT</name>
<dbReference type="GO" id="GO:0031564">
    <property type="term" value="P:transcription antitermination"/>
    <property type="evidence" value="ECO:0007669"/>
    <property type="project" value="UniProtKB-UniRule"/>
</dbReference>
<dbReference type="InterPro" id="IPR043425">
    <property type="entry name" value="NusG-like"/>
</dbReference>
<dbReference type="AlphaFoldDB" id="A0A2S7SZW3"/>
<dbReference type="Pfam" id="PF00467">
    <property type="entry name" value="KOW"/>
    <property type="match status" value="1"/>
</dbReference>
<gene>
    <name evidence="5 10" type="primary">nusG</name>
    <name evidence="10" type="ORF">CJD36_006935</name>
</gene>
<evidence type="ECO:0000313" key="11">
    <source>
        <dbReference type="Proteomes" id="UP000239872"/>
    </source>
</evidence>
<dbReference type="GO" id="GO:0006353">
    <property type="term" value="P:DNA-templated transcription termination"/>
    <property type="evidence" value="ECO:0007669"/>
    <property type="project" value="UniProtKB-UniRule"/>
</dbReference>
<keyword evidence="1 5" id="KW-0806">Transcription termination</keyword>
<dbReference type="InterPro" id="IPR014722">
    <property type="entry name" value="Rib_uL2_dom2"/>
</dbReference>
<evidence type="ECO:0000256" key="2">
    <source>
        <dbReference type="ARBA" id="ARBA00022814"/>
    </source>
</evidence>
<dbReference type="PANTHER" id="PTHR30265:SF2">
    <property type="entry name" value="TRANSCRIPTION TERMINATION_ANTITERMINATION PROTEIN NUSG"/>
    <property type="match status" value="1"/>
</dbReference>
<dbReference type="HAMAP" id="MF_00948">
    <property type="entry name" value="NusG"/>
    <property type="match status" value="1"/>
</dbReference>
<dbReference type="InterPro" id="IPR047050">
    <property type="entry name" value="NGN"/>
</dbReference>
<dbReference type="SMART" id="SM00738">
    <property type="entry name" value="NGN"/>
    <property type="match status" value="1"/>
</dbReference>